<dbReference type="WBParaSite" id="PS1159_v2.g15381.t1">
    <property type="protein sequence ID" value="PS1159_v2.g15381.t1"/>
    <property type="gene ID" value="PS1159_v2.g15381"/>
</dbReference>
<evidence type="ECO:0000313" key="1">
    <source>
        <dbReference type="Proteomes" id="UP000887580"/>
    </source>
</evidence>
<name>A0AC35F9S2_9BILA</name>
<protein>
    <submittedName>
        <fullName evidence="2">Uncharacterized protein</fullName>
    </submittedName>
</protein>
<sequence>MRLILFVYLSIIFSFARAQQQNDEMIQTSGRLFRDVMEMFVPSQSAEDGGSTASGLTSSSASLVSSVTNLFKPSNNRQEDIEPNHPLMPIGSSNNIKTNGQQWSSIAKDVMGLFAVAPPATTTTTIPPPILGLDMLNPRFIQQLMPDWMQPLNPYRRSEEEDLRRSPIPNQQPPILNAQNLFGPFTGILDNKSPATQIDTGGNTFDRLVVRENADPNDPLGSLMGGKFNEKGIQWSDGNIKLVNKNGNKLLGSDVATRDRSIDIPIQRWFDIANNLVSAYSNSDPARV</sequence>
<evidence type="ECO:0000313" key="2">
    <source>
        <dbReference type="WBParaSite" id="PS1159_v2.g15381.t1"/>
    </source>
</evidence>
<organism evidence="1 2">
    <name type="scientific">Panagrolaimus sp. PS1159</name>
    <dbReference type="NCBI Taxonomy" id="55785"/>
    <lineage>
        <taxon>Eukaryota</taxon>
        <taxon>Metazoa</taxon>
        <taxon>Ecdysozoa</taxon>
        <taxon>Nematoda</taxon>
        <taxon>Chromadorea</taxon>
        <taxon>Rhabditida</taxon>
        <taxon>Tylenchina</taxon>
        <taxon>Panagrolaimomorpha</taxon>
        <taxon>Panagrolaimoidea</taxon>
        <taxon>Panagrolaimidae</taxon>
        <taxon>Panagrolaimus</taxon>
    </lineage>
</organism>
<dbReference type="Proteomes" id="UP000887580">
    <property type="component" value="Unplaced"/>
</dbReference>
<accession>A0AC35F9S2</accession>
<proteinExistence type="predicted"/>
<reference evidence="2" key="1">
    <citation type="submission" date="2022-11" db="UniProtKB">
        <authorList>
            <consortium name="WormBaseParasite"/>
        </authorList>
    </citation>
    <scope>IDENTIFICATION</scope>
</reference>